<feature type="transmembrane region" description="Helical" evidence="1">
    <location>
        <begin position="66"/>
        <end position="88"/>
    </location>
</feature>
<keyword evidence="1" id="KW-0472">Membrane</keyword>
<evidence type="ECO:0000256" key="1">
    <source>
        <dbReference type="SAM" id="Phobius"/>
    </source>
</evidence>
<proteinExistence type="predicted"/>
<evidence type="ECO:0000313" key="2">
    <source>
        <dbReference type="EMBL" id="QHS83476.1"/>
    </source>
</evidence>
<organism evidence="2">
    <name type="scientific">viral metagenome</name>
    <dbReference type="NCBI Taxonomy" id="1070528"/>
    <lineage>
        <taxon>unclassified sequences</taxon>
        <taxon>metagenomes</taxon>
        <taxon>organismal metagenomes</taxon>
    </lineage>
</organism>
<dbReference type="AlphaFoldDB" id="A0A6C0AV91"/>
<feature type="transmembrane region" description="Helical" evidence="1">
    <location>
        <begin position="137"/>
        <end position="162"/>
    </location>
</feature>
<keyword evidence="1" id="KW-1133">Transmembrane helix</keyword>
<reference evidence="2" key="1">
    <citation type="journal article" date="2020" name="Nature">
        <title>Giant virus diversity and host interactions through global metagenomics.</title>
        <authorList>
            <person name="Schulz F."/>
            <person name="Roux S."/>
            <person name="Paez-Espino D."/>
            <person name="Jungbluth S."/>
            <person name="Walsh D.A."/>
            <person name="Denef V.J."/>
            <person name="McMahon K.D."/>
            <person name="Konstantinidis K.T."/>
            <person name="Eloe-Fadrosh E.A."/>
            <person name="Kyrpides N.C."/>
            <person name="Woyke T."/>
        </authorList>
    </citation>
    <scope>NUCLEOTIDE SEQUENCE</scope>
    <source>
        <strain evidence="2">GVMAG-S-ERX555943-30</strain>
    </source>
</reference>
<sequence>MISKERRNSIKETMESQDFQQKVNVYIAFVFELYRVWMSCMLLLTVPQKCGDHVCSTFEHVGSSDPILITGFTINTVTLCVFLFMYLVEIQREHKMINYLEVDKTLPRDNESVGQELNKLPKDKHDRILYSDKMYQLSGTIAMVLFIMNAGISGVTVFIHYLNNNTVTVYITNVLFMSLKLKDVYDIVNTKQNVFLSSYLTRKIQFNAVDPDKIELLPDIEEQPIIESNLELSSSDKVISVLPSTTS</sequence>
<accession>A0A6C0AV91</accession>
<dbReference type="EMBL" id="MN738757">
    <property type="protein sequence ID" value="QHS83476.1"/>
    <property type="molecule type" value="Genomic_DNA"/>
</dbReference>
<name>A0A6C0AV91_9ZZZZ</name>
<protein>
    <submittedName>
        <fullName evidence="2">Uncharacterized protein</fullName>
    </submittedName>
</protein>
<feature type="transmembrane region" description="Helical" evidence="1">
    <location>
        <begin position="23"/>
        <end position="46"/>
    </location>
</feature>
<keyword evidence="1" id="KW-0812">Transmembrane</keyword>